<feature type="transmembrane region" description="Helical" evidence="2">
    <location>
        <begin position="126"/>
        <end position="150"/>
    </location>
</feature>
<protein>
    <submittedName>
        <fullName evidence="4">Type II CAAX prenyl endopeptidase Rce1 family protein</fullName>
    </submittedName>
</protein>
<dbReference type="Pfam" id="PF02517">
    <property type="entry name" value="Rce1-like"/>
    <property type="match status" value="1"/>
</dbReference>
<dbReference type="Proteomes" id="UP001596091">
    <property type="component" value="Unassembled WGS sequence"/>
</dbReference>
<dbReference type="PANTHER" id="PTHR39430:SF1">
    <property type="entry name" value="PROTEASE"/>
    <property type="match status" value="1"/>
</dbReference>
<feature type="domain" description="CAAX prenyl protease 2/Lysostaphin resistance protein A-like" evidence="3">
    <location>
        <begin position="235"/>
        <end position="306"/>
    </location>
</feature>
<evidence type="ECO:0000256" key="1">
    <source>
        <dbReference type="SAM" id="MobiDB-lite"/>
    </source>
</evidence>
<evidence type="ECO:0000313" key="4">
    <source>
        <dbReference type="EMBL" id="MFC5862877.1"/>
    </source>
</evidence>
<dbReference type="InterPro" id="IPR003675">
    <property type="entry name" value="Rce1/LyrA-like_dom"/>
</dbReference>
<dbReference type="RefSeq" id="WP_263338964.1">
    <property type="nucleotide sequence ID" value="NZ_JAGSYH010000005.1"/>
</dbReference>
<feature type="transmembrane region" description="Helical" evidence="2">
    <location>
        <begin position="46"/>
        <end position="74"/>
    </location>
</feature>
<feature type="transmembrane region" description="Helical" evidence="2">
    <location>
        <begin position="162"/>
        <end position="179"/>
    </location>
</feature>
<organism evidence="4 5">
    <name type="scientific">Acidicapsa dinghuensis</name>
    <dbReference type="NCBI Taxonomy" id="2218256"/>
    <lineage>
        <taxon>Bacteria</taxon>
        <taxon>Pseudomonadati</taxon>
        <taxon>Acidobacteriota</taxon>
        <taxon>Terriglobia</taxon>
        <taxon>Terriglobales</taxon>
        <taxon>Acidobacteriaceae</taxon>
        <taxon>Acidicapsa</taxon>
    </lineage>
</organism>
<feature type="transmembrane region" description="Helical" evidence="2">
    <location>
        <begin position="246"/>
        <end position="265"/>
    </location>
</feature>
<feature type="transmembrane region" description="Helical" evidence="2">
    <location>
        <begin position="223"/>
        <end position="240"/>
    </location>
</feature>
<keyword evidence="2" id="KW-0812">Transmembrane</keyword>
<feature type="compositionally biased region" description="Polar residues" evidence="1">
    <location>
        <begin position="9"/>
        <end position="19"/>
    </location>
</feature>
<accession>A0ABW1EGC0</accession>
<evidence type="ECO:0000256" key="2">
    <source>
        <dbReference type="SAM" id="Phobius"/>
    </source>
</evidence>
<feature type="transmembrane region" description="Helical" evidence="2">
    <location>
        <begin position="272"/>
        <end position="298"/>
    </location>
</feature>
<feature type="transmembrane region" description="Helical" evidence="2">
    <location>
        <begin position="86"/>
        <end position="106"/>
    </location>
</feature>
<keyword evidence="5" id="KW-1185">Reference proteome</keyword>
<reference evidence="5" key="1">
    <citation type="journal article" date="2019" name="Int. J. Syst. Evol. Microbiol.">
        <title>The Global Catalogue of Microorganisms (GCM) 10K type strain sequencing project: providing services to taxonomists for standard genome sequencing and annotation.</title>
        <authorList>
            <consortium name="The Broad Institute Genomics Platform"/>
            <consortium name="The Broad Institute Genome Sequencing Center for Infectious Disease"/>
            <person name="Wu L."/>
            <person name="Ma J."/>
        </authorList>
    </citation>
    <scope>NUCLEOTIDE SEQUENCE [LARGE SCALE GENOMIC DNA]</scope>
    <source>
        <strain evidence="5">JCM 4087</strain>
    </source>
</reference>
<feature type="region of interest" description="Disordered" evidence="1">
    <location>
        <begin position="1"/>
        <end position="21"/>
    </location>
</feature>
<gene>
    <name evidence="4" type="ORF">ACFPT7_11285</name>
</gene>
<evidence type="ECO:0000313" key="5">
    <source>
        <dbReference type="Proteomes" id="UP001596091"/>
    </source>
</evidence>
<keyword evidence="2" id="KW-0472">Membrane</keyword>
<feature type="transmembrane region" description="Helical" evidence="2">
    <location>
        <begin position="345"/>
        <end position="365"/>
    </location>
</feature>
<dbReference type="PANTHER" id="PTHR39430">
    <property type="entry name" value="MEMBRANE-ASSOCIATED PROTEASE-RELATED"/>
    <property type="match status" value="1"/>
</dbReference>
<feature type="transmembrane region" description="Helical" evidence="2">
    <location>
        <begin position="199"/>
        <end position="216"/>
    </location>
</feature>
<proteinExistence type="predicted"/>
<name>A0ABW1EGC0_9BACT</name>
<keyword evidence="2" id="KW-1133">Transmembrane helix</keyword>
<dbReference type="EMBL" id="JBHSPH010000003">
    <property type="protein sequence ID" value="MFC5862877.1"/>
    <property type="molecule type" value="Genomic_DNA"/>
</dbReference>
<evidence type="ECO:0000259" key="3">
    <source>
        <dbReference type="Pfam" id="PF02517"/>
    </source>
</evidence>
<sequence length="379" mass="40267">MADVDPHHQSSTVGISSTPPLSPIEPTEIRILKQILFGPHGLRSGWIAAGFLVVNFVTSRIFTVIGAQVLGISLENALKGFGPATAGFLEVVSFLALVTAMLLGALVARCNWLDYNLRSRHWVLQFAVGALTGAASLSLLLAILHSGGWIRFSVGDLQETHAVRFGLAWAGVFLLTGLVEEGMTRCFLLGTLTRGADFWWSSGTVAFLCLAASVNAHGNGTAGVYAAAVLGVPGCLVLHLRRSEMEGFWCAAWLTSVLFCYLHTFNRGESSVGIFGTALIGFAFCVSVWALGSAWWAIGFHAAWDWAQTFLFGTADSGMAPKDHWLTSAPAGPNLWSGGSAGPEGSVLILPLIVLVMLGLAVVASRRIKRAALPMDNLS</sequence>
<comment type="caution">
    <text evidence="4">The sequence shown here is derived from an EMBL/GenBank/DDBJ whole genome shotgun (WGS) entry which is preliminary data.</text>
</comment>